<dbReference type="Gene3D" id="2.115.10.20">
    <property type="entry name" value="Glycosyl hydrolase domain, family 43"/>
    <property type="match status" value="1"/>
</dbReference>
<protein>
    <submittedName>
        <fullName evidence="10">Arabinanase/levansucrase/invertase</fullName>
    </submittedName>
</protein>
<dbReference type="Gene3D" id="2.60.120.260">
    <property type="entry name" value="Galactose-binding domain-like"/>
    <property type="match status" value="1"/>
</dbReference>
<evidence type="ECO:0000256" key="6">
    <source>
        <dbReference type="PIRSR" id="PIRSR606710-2"/>
    </source>
</evidence>
<feature type="compositionally biased region" description="Polar residues" evidence="7">
    <location>
        <begin position="507"/>
        <end position="540"/>
    </location>
</feature>
<feature type="compositionally biased region" description="Gly residues" evidence="7">
    <location>
        <begin position="578"/>
        <end position="590"/>
    </location>
</feature>
<dbReference type="STRING" id="1754191.A0A1Y1V3R0"/>
<dbReference type="CDD" id="cd04084">
    <property type="entry name" value="CBM6_xylanase-like"/>
    <property type="match status" value="1"/>
</dbReference>
<keyword evidence="3" id="KW-0378">Hydrolase</keyword>
<evidence type="ECO:0000313" key="10">
    <source>
        <dbReference type="EMBL" id="ORX46603.1"/>
    </source>
</evidence>
<dbReference type="Pfam" id="PF04616">
    <property type="entry name" value="Glyco_hydro_43"/>
    <property type="match status" value="1"/>
</dbReference>
<dbReference type="GO" id="GO:0030248">
    <property type="term" value="F:cellulose binding"/>
    <property type="evidence" value="ECO:0007669"/>
    <property type="project" value="InterPro"/>
</dbReference>
<reference evidence="10 11" key="1">
    <citation type="submission" date="2016-08" db="EMBL/GenBank/DDBJ databases">
        <title>Genomes of anaerobic fungi encode conserved fungal cellulosomes for biomass hydrolysis.</title>
        <authorList>
            <consortium name="DOE Joint Genome Institute"/>
            <person name="Haitjema C.H."/>
            <person name="Gilmore S.P."/>
            <person name="Henske J.K."/>
            <person name="Solomon K.V."/>
            <person name="De Groot R."/>
            <person name="Kuo A."/>
            <person name="Mondo S.J."/>
            <person name="Salamov A.A."/>
            <person name="Labutti K."/>
            <person name="Zhao Z."/>
            <person name="Chiniquy J."/>
            <person name="Barry K."/>
            <person name="Brewer H.M."/>
            <person name="Purvine S.O."/>
            <person name="Wright A.T."/>
            <person name="Boxma B."/>
            <person name="Van Alen T."/>
            <person name="Hackstein J.H."/>
            <person name="Baker S.E."/>
            <person name="Grigoriev I.V."/>
            <person name="O'Malley M.A."/>
        </authorList>
    </citation>
    <scope>NUCLEOTIDE SEQUENCE [LARGE SCALE GENOMIC DNA]</scope>
    <source>
        <strain evidence="11">finn</strain>
    </source>
</reference>
<comment type="caution">
    <text evidence="10">The sequence shown here is derived from an EMBL/GenBank/DDBJ whole genome shotgun (WGS) entry which is preliminary data.</text>
</comment>
<dbReference type="SMART" id="SM00236">
    <property type="entry name" value="fCBD"/>
    <property type="match status" value="1"/>
</dbReference>
<dbReference type="PANTHER" id="PTHR43772">
    <property type="entry name" value="ENDO-1,4-BETA-XYLANASE"/>
    <property type="match status" value="1"/>
</dbReference>
<dbReference type="InterPro" id="IPR023296">
    <property type="entry name" value="Glyco_hydro_beta-prop_sf"/>
</dbReference>
<organism evidence="10 11">
    <name type="scientific">Piromyces finnis</name>
    <dbReference type="NCBI Taxonomy" id="1754191"/>
    <lineage>
        <taxon>Eukaryota</taxon>
        <taxon>Fungi</taxon>
        <taxon>Fungi incertae sedis</taxon>
        <taxon>Chytridiomycota</taxon>
        <taxon>Chytridiomycota incertae sedis</taxon>
        <taxon>Neocallimastigomycetes</taxon>
        <taxon>Neocallimastigales</taxon>
        <taxon>Neocallimastigaceae</taxon>
        <taxon>Piromyces</taxon>
    </lineage>
</organism>
<dbReference type="InterPro" id="IPR000254">
    <property type="entry name" value="CBD"/>
</dbReference>
<dbReference type="SMART" id="SM00606">
    <property type="entry name" value="CBD_IV"/>
    <property type="match status" value="1"/>
</dbReference>
<comment type="similarity">
    <text evidence="1">Belongs to the glycosyl hydrolase 43 family.</text>
</comment>
<dbReference type="GO" id="GO:0004553">
    <property type="term" value="F:hydrolase activity, hydrolyzing O-glycosyl compounds"/>
    <property type="evidence" value="ECO:0007669"/>
    <property type="project" value="InterPro"/>
</dbReference>
<dbReference type="PANTHER" id="PTHR43772:SF2">
    <property type="entry name" value="PUTATIVE (AFU_ORTHOLOGUE AFUA_2G04480)-RELATED"/>
    <property type="match status" value="1"/>
</dbReference>
<keyword evidence="2 8" id="KW-0732">Signal</keyword>
<dbReference type="InterPro" id="IPR052176">
    <property type="entry name" value="Glycosyl_Hydrlase_43_Enz"/>
</dbReference>
<feature type="signal peptide" evidence="8">
    <location>
        <begin position="1"/>
        <end position="22"/>
    </location>
</feature>
<dbReference type="InterPro" id="IPR008979">
    <property type="entry name" value="Galactose-bd-like_sf"/>
</dbReference>
<name>A0A1Y1V3R0_9FUNG</name>
<evidence type="ECO:0000256" key="2">
    <source>
        <dbReference type="ARBA" id="ARBA00022729"/>
    </source>
</evidence>
<feature type="region of interest" description="Disordered" evidence="7">
    <location>
        <begin position="478"/>
        <end position="591"/>
    </location>
</feature>
<evidence type="ECO:0000256" key="8">
    <source>
        <dbReference type="SAM" id="SignalP"/>
    </source>
</evidence>
<dbReference type="CDD" id="cd09003">
    <property type="entry name" value="GH43_XynD-like"/>
    <property type="match status" value="1"/>
</dbReference>
<evidence type="ECO:0000256" key="1">
    <source>
        <dbReference type="ARBA" id="ARBA00009865"/>
    </source>
</evidence>
<keyword evidence="4" id="KW-0119">Carbohydrate metabolism</keyword>
<proteinExistence type="inferred from homology"/>
<keyword evidence="11" id="KW-1185">Reference proteome</keyword>
<dbReference type="GO" id="GO:0005975">
    <property type="term" value="P:carbohydrate metabolic process"/>
    <property type="evidence" value="ECO:0007669"/>
    <property type="project" value="InterPro"/>
</dbReference>
<accession>A0A1Y1V3R0</accession>
<reference evidence="10 11" key="2">
    <citation type="submission" date="2016-08" db="EMBL/GenBank/DDBJ databases">
        <title>Pervasive Adenine N6-methylation of Active Genes in Fungi.</title>
        <authorList>
            <consortium name="DOE Joint Genome Institute"/>
            <person name="Mondo S.J."/>
            <person name="Dannebaum R.O."/>
            <person name="Kuo R.C."/>
            <person name="Labutti K."/>
            <person name="Haridas S."/>
            <person name="Kuo A."/>
            <person name="Salamov A."/>
            <person name="Ahrendt S.R."/>
            <person name="Lipzen A."/>
            <person name="Sullivan W."/>
            <person name="Andreopoulos W.B."/>
            <person name="Clum A."/>
            <person name="Lindquist E."/>
            <person name="Daum C."/>
            <person name="Ramamoorthy G.K."/>
            <person name="Gryganskyi A."/>
            <person name="Culley D."/>
            <person name="Magnuson J.K."/>
            <person name="James T.Y."/>
            <person name="O'Malley M.A."/>
            <person name="Stajich J.E."/>
            <person name="Spatafora J.W."/>
            <person name="Visel A."/>
            <person name="Grigoriev I.V."/>
        </authorList>
    </citation>
    <scope>NUCLEOTIDE SEQUENCE [LARGE SCALE GENOMIC DNA]</scope>
    <source>
        <strain evidence="11">finn</strain>
    </source>
</reference>
<dbReference type="Pfam" id="PF00734">
    <property type="entry name" value="CBM_1"/>
    <property type="match status" value="1"/>
</dbReference>
<feature type="domain" description="CBM1" evidence="9">
    <location>
        <begin position="689"/>
        <end position="724"/>
    </location>
</feature>
<dbReference type="EMBL" id="MCFH01000034">
    <property type="protein sequence ID" value="ORX46603.1"/>
    <property type="molecule type" value="Genomic_DNA"/>
</dbReference>
<gene>
    <name evidence="10" type="ORF">BCR36DRAFT_405565</name>
</gene>
<evidence type="ECO:0000256" key="4">
    <source>
        <dbReference type="ARBA" id="ARBA00023277"/>
    </source>
</evidence>
<dbReference type="Proteomes" id="UP000193719">
    <property type="component" value="Unassembled WGS sequence"/>
</dbReference>
<dbReference type="SUPFAM" id="SSF49785">
    <property type="entry name" value="Galactose-binding domain-like"/>
    <property type="match status" value="1"/>
</dbReference>
<evidence type="ECO:0000313" key="11">
    <source>
        <dbReference type="Proteomes" id="UP000193719"/>
    </source>
</evidence>
<feature type="chain" id="PRO_5012237373" evidence="8">
    <location>
        <begin position="23"/>
        <end position="724"/>
    </location>
</feature>
<keyword evidence="5" id="KW-0326">Glycosidase</keyword>
<dbReference type="InterPro" id="IPR006710">
    <property type="entry name" value="Glyco_hydro_43"/>
</dbReference>
<evidence type="ECO:0000256" key="7">
    <source>
        <dbReference type="SAM" id="MobiDB-lite"/>
    </source>
</evidence>
<dbReference type="PROSITE" id="PS51164">
    <property type="entry name" value="CBM1_2"/>
    <property type="match status" value="1"/>
</dbReference>
<dbReference type="Pfam" id="PF03422">
    <property type="entry name" value="CBM_6"/>
    <property type="match status" value="1"/>
</dbReference>
<sequence>MKTTLFTSIILYTIFFINTTFGAGEASFGGVTASKPIKPVTNKNPLITHRYSADPGVMVYKDRVYVYSSNDGDVANKNVGENKYDQINTINCMSSSDLVNWMDHGPIAAAGGGGAAKWAKNSWAPSAAWKTINGKDKFFLYFANSGSGIGVLTSDSPTGPFTDPLGRALITPQTPNCASITWLFDPAAFVDADGTGYLYFGGGVPQGQSANPKTVRVVKLGNDMTSLAGEPQTIDAPWVFEDSGIHKMGNTYFYSYCTNWDNGPYGNARIAYMTSNSPMGPFSYKGTCFNNPGDFFQTTGNNHHTIIEFKNKYYIFYHTEWLNKQVFGSQKGYRTTHVDEMPVNGNSLGNAKGTLTGVTQIQDVDGSALNYAACFAWQSGISVKGQAAVTTVNYSRGGWTGVSNVALGNAQSITLKASSASGATIKICTGSENGQAIGYVDIPAGGSLQNVTGKISGASGTKNLFFVSSGDASIESWQLGGGSGAPAANNTPVETGPATETAPIENTPIQNNGESFGNTAPNAPITDNSNSAPAAGNDNTWGGFGGGAPAPAPAGGDNPWGGFGGFGGGAPAPAGGDNPWGGFGGFGGGAPAPAPAGGDNPWGGFGGFGGGAPAPAPAGGDNPWGGFGGFGGGAPAPAPAGGDNPWGGFGGFGGGAPAPAPAGGDNPWGGFGGAPANAAAEPAPSQGSNCAGMWAQCGGNGFSGPTCCQSGTCVFINEWFSMCK</sequence>
<dbReference type="GO" id="GO:0005576">
    <property type="term" value="C:extracellular region"/>
    <property type="evidence" value="ECO:0007669"/>
    <property type="project" value="InterPro"/>
</dbReference>
<dbReference type="SUPFAM" id="SSF57180">
    <property type="entry name" value="Cellulose-binding domain"/>
    <property type="match status" value="1"/>
</dbReference>
<evidence type="ECO:0000256" key="3">
    <source>
        <dbReference type="ARBA" id="ARBA00022801"/>
    </source>
</evidence>
<dbReference type="SUPFAM" id="SSF75005">
    <property type="entry name" value="Arabinanase/levansucrase/invertase"/>
    <property type="match status" value="1"/>
</dbReference>
<feature type="compositionally biased region" description="Gly residues" evidence="7">
    <location>
        <begin position="558"/>
        <end position="570"/>
    </location>
</feature>
<dbReference type="InterPro" id="IPR006584">
    <property type="entry name" value="Cellulose-bd_IV"/>
</dbReference>
<dbReference type="AlphaFoldDB" id="A0A1Y1V3R0"/>
<feature type="site" description="Important for catalytic activity, responsible for pKa modulation of the active site Glu and correct orientation of both the proton donor and substrate" evidence="6">
    <location>
        <position position="185"/>
    </location>
</feature>
<dbReference type="InterPro" id="IPR035971">
    <property type="entry name" value="CBD_sf"/>
</dbReference>
<dbReference type="InterPro" id="IPR005084">
    <property type="entry name" value="CBM6"/>
</dbReference>
<evidence type="ECO:0000256" key="5">
    <source>
        <dbReference type="ARBA" id="ARBA00023295"/>
    </source>
</evidence>
<evidence type="ECO:0000259" key="9">
    <source>
        <dbReference type="PROSITE" id="PS51164"/>
    </source>
</evidence>
<dbReference type="OrthoDB" id="5211809at2759"/>